<keyword evidence="3" id="KW-1185">Reference proteome</keyword>
<dbReference type="Proteomes" id="UP000027222">
    <property type="component" value="Unassembled WGS sequence"/>
</dbReference>
<feature type="region of interest" description="Disordered" evidence="1">
    <location>
        <begin position="292"/>
        <end position="324"/>
    </location>
</feature>
<sequence length="368" mass="40063">MLNFEPFPLKCDFGLVLTPPPPFFHLPHGRCRALLPPPRLSNGVEHRRCRPPRCKGEEEEERESVRTHLLADNSPLGVAFDQRHASALPYQTASSLDDGSRALPHQLAASAGHATPFALLCHIADAVRSSKLPDVRPASGVQLLLPTFAPTSSVYAAAITSATKSAPEMPSKTDGGDDASPVPYENTFDQREKSTGVLDHHYVSHPNPSKNSAMTGMAVACPRTRIQQARAMPPQGSEQTFLSANPRRRKALAVTAIRCRLCRRSLVLCVIVSWILEIPGVDTHARTLRCYTNPSTRVPPPPPSHSPRSRLSTKNPTHLSPAALPASELREALRRPGADSLARTCTVSTTWHSAITRLRTLDDASSPR</sequence>
<proteinExistence type="predicted"/>
<evidence type="ECO:0000313" key="2">
    <source>
        <dbReference type="EMBL" id="KDR84699.1"/>
    </source>
</evidence>
<gene>
    <name evidence="2" type="ORF">GALMADRAFT_131501</name>
</gene>
<name>A0A067TXI1_GALM3</name>
<dbReference type="EMBL" id="KL142367">
    <property type="protein sequence ID" value="KDR84699.1"/>
    <property type="molecule type" value="Genomic_DNA"/>
</dbReference>
<evidence type="ECO:0008006" key="4">
    <source>
        <dbReference type="Google" id="ProtNLM"/>
    </source>
</evidence>
<protein>
    <recommendedName>
        <fullName evidence="4">F-box domain-containing protein</fullName>
    </recommendedName>
</protein>
<feature type="region of interest" description="Disordered" evidence="1">
    <location>
        <begin position="164"/>
        <end position="186"/>
    </location>
</feature>
<evidence type="ECO:0000313" key="3">
    <source>
        <dbReference type="Proteomes" id="UP000027222"/>
    </source>
</evidence>
<dbReference type="HOGENOM" id="CLU_752362_0_0_1"/>
<dbReference type="AlphaFoldDB" id="A0A067TXI1"/>
<accession>A0A067TXI1</accession>
<evidence type="ECO:0000256" key="1">
    <source>
        <dbReference type="SAM" id="MobiDB-lite"/>
    </source>
</evidence>
<organism evidence="2 3">
    <name type="scientific">Galerina marginata (strain CBS 339.88)</name>
    <dbReference type="NCBI Taxonomy" id="685588"/>
    <lineage>
        <taxon>Eukaryota</taxon>
        <taxon>Fungi</taxon>
        <taxon>Dikarya</taxon>
        <taxon>Basidiomycota</taxon>
        <taxon>Agaricomycotina</taxon>
        <taxon>Agaricomycetes</taxon>
        <taxon>Agaricomycetidae</taxon>
        <taxon>Agaricales</taxon>
        <taxon>Agaricineae</taxon>
        <taxon>Strophariaceae</taxon>
        <taxon>Galerina</taxon>
    </lineage>
</organism>
<reference evidence="3" key="1">
    <citation type="journal article" date="2014" name="Proc. Natl. Acad. Sci. U.S.A.">
        <title>Extensive sampling of basidiomycete genomes demonstrates inadequacy of the white-rot/brown-rot paradigm for wood decay fungi.</title>
        <authorList>
            <person name="Riley R."/>
            <person name="Salamov A.A."/>
            <person name="Brown D.W."/>
            <person name="Nagy L.G."/>
            <person name="Floudas D."/>
            <person name="Held B.W."/>
            <person name="Levasseur A."/>
            <person name="Lombard V."/>
            <person name="Morin E."/>
            <person name="Otillar R."/>
            <person name="Lindquist E.A."/>
            <person name="Sun H."/>
            <person name="LaButti K.M."/>
            <person name="Schmutz J."/>
            <person name="Jabbour D."/>
            <person name="Luo H."/>
            <person name="Baker S.E."/>
            <person name="Pisabarro A.G."/>
            <person name="Walton J.D."/>
            <person name="Blanchette R.A."/>
            <person name="Henrissat B."/>
            <person name="Martin F."/>
            <person name="Cullen D."/>
            <person name="Hibbett D.S."/>
            <person name="Grigoriev I.V."/>
        </authorList>
    </citation>
    <scope>NUCLEOTIDE SEQUENCE [LARGE SCALE GENOMIC DNA]</scope>
    <source>
        <strain evidence="3">CBS 339.88</strain>
    </source>
</reference>